<dbReference type="Pfam" id="PF08659">
    <property type="entry name" value="KR"/>
    <property type="match status" value="1"/>
</dbReference>
<dbReference type="Gene3D" id="1.10.1200.10">
    <property type="entry name" value="ACP-like"/>
    <property type="match status" value="1"/>
</dbReference>
<dbReference type="Gene3D" id="3.10.129.110">
    <property type="entry name" value="Polyketide synthase dehydratase"/>
    <property type="match status" value="1"/>
</dbReference>
<dbReference type="InterPro" id="IPR013149">
    <property type="entry name" value="ADH-like_C"/>
</dbReference>
<dbReference type="GO" id="GO:0031177">
    <property type="term" value="F:phosphopantetheine binding"/>
    <property type="evidence" value="ECO:0007669"/>
    <property type="project" value="InterPro"/>
</dbReference>
<keyword evidence="8" id="KW-0012">Acyltransferase</keyword>
<keyword evidence="4" id="KW-0276">Fatty acid metabolism</keyword>
<evidence type="ECO:0000313" key="14">
    <source>
        <dbReference type="Proteomes" id="UP000008896"/>
    </source>
</evidence>
<dbReference type="GO" id="GO:0005886">
    <property type="term" value="C:plasma membrane"/>
    <property type="evidence" value="ECO:0007669"/>
    <property type="project" value="TreeGrafter"/>
</dbReference>
<dbReference type="Pfam" id="PF00109">
    <property type="entry name" value="ketoacyl-synt"/>
    <property type="match status" value="1"/>
</dbReference>
<dbReference type="InterPro" id="IPR018201">
    <property type="entry name" value="Ketoacyl_synth_AS"/>
</dbReference>
<feature type="region of interest" description="N-terminal hotdog fold" evidence="9">
    <location>
        <begin position="909"/>
        <end position="1029"/>
    </location>
</feature>
<dbReference type="Proteomes" id="UP000008896">
    <property type="component" value="Chromosome"/>
</dbReference>
<reference evidence="13 14" key="1">
    <citation type="journal article" date="2012" name="PLoS Negl. Trop. Dis.">
        <title>The Genome of Mycobacterium Africanum West African 2 Reveals a Lineage-Specific Locus and Genome Erosion Common to the M. tuberculosis Complex.</title>
        <authorList>
            <person name="Bentley S.D."/>
            <person name="Comas I."/>
            <person name="Bryant J.M."/>
            <person name="Walker D."/>
            <person name="Smith N.H."/>
            <person name="Harris S.R."/>
            <person name="Thurston S."/>
            <person name="Gagneux S."/>
            <person name="Wood J."/>
            <person name="Antonio M."/>
            <person name="Quail M.A."/>
            <person name="Gehre F."/>
            <person name="Adegbola R.A."/>
            <person name="Parkhill J."/>
            <person name="de Jong B.C."/>
        </authorList>
    </citation>
    <scope>NUCLEOTIDE SEQUENCE [LARGE SCALE GENOMIC DNA]</scope>
    <source>
        <strain evidence="13 14">CIPT 140010059</strain>
    </source>
</reference>
<dbReference type="Gene3D" id="3.90.180.10">
    <property type="entry name" value="Medium-chain alcohol dehydrogenases, catalytic domain"/>
    <property type="match status" value="1"/>
</dbReference>
<dbReference type="InterPro" id="IPR053386">
    <property type="entry name" value="MBFA_synthase"/>
</dbReference>
<dbReference type="Gene3D" id="3.40.366.10">
    <property type="entry name" value="Malonyl-Coenzyme A Acyl Carrier Protein, domain 2"/>
    <property type="match status" value="1"/>
</dbReference>
<evidence type="ECO:0000256" key="8">
    <source>
        <dbReference type="ARBA" id="ARBA00023315"/>
    </source>
</evidence>
<dbReference type="GO" id="GO:0005737">
    <property type="term" value="C:cytoplasm"/>
    <property type="evidence" value="ECO:0007669"/>
    <property type="project" value="TreeGrafter"/>
</dbReference>
<dbReference type="Pfam" id="PF08240">
    <property type="entry name" value="ADH_N"/>
    <property type="match status" value="1"/>
</dbReference>
<dbReference type="FunFam" id="3.40.47.10:FF:000019">
    <property type="entry name" value="Polyketide synthase type I"/>
    <property type="match status" value="1"/>
</dbReference>
<evidence type="ECO:0000259" key="12">
    <source>
        <dbReference type="PROSITE" id="PS52019"/>
    </source>
</evidence>
<evidence type="ECO:0000259" key="11">
    <source>
        <dbReference type="PROSITE" id="PS52004"/>
    </source>
</evidence>
<feature type="active site" description="Proton donor; for dehydratase activity" evidence="9">
    <location>
        <position position="1112"/>
    </location>
</feature>
<proteinExistence type="predicted"/>
<dbReference type="InterPro" id="IPR020843">
    <property type="entry name" value="ER"/>
</dbReference>
<dbReference type="InterPro" id="IPR049900">
    <property type="entry name" value="PKS_mFAS_DH"/>
</dbReference>
<keyword evidence="3" id="KW-0808">Transferase</keyword>
<dbReference type="FunFam" id="3.40.50.720:FF:000416">
    <property type="entry name" value="Multifunctional mycocerosic acid synthase"/>
    <property type="match status" value="1"/>
</dbReference>
<dbReference type="InterPro" id="IPR011032">
    <property type="entry name" value="GroES-like_sf"/>
</dbReference>
<dbReference type="SMART" id="SM00825">
    <property type="entry name" value="PKS_KS"/>
    <property type="match status" value="1"/>
</dbReference>
<dbReference type="InterPro" id="IPR016036">
    <property type="entry name" value="Malonyl_transacylase_ACP-bd"/>
</dbReference>
<protein>
    <submittedName>
        <fullName evidence="13">Polyketide synthase pks5</fullName>
    </submittedName>
</protein>
<dbReference type="InterPro" id="IPR050091">
    <property type="entry name" value="PKS_NRPS_Biosynth_Enz"/>
</dbReference>
<sequence length="2112" mass="223921">MAGLPWLGEVATMHSTGVTPVAVIGMGCRLPGGIDSPDRLWEALLRGDDLVTEVPADRWDADEYYDPEPGVPGRSVCRWGSFLDNVGDFDPEFFGISEREATAMDPQHRLLLETAWEAMEHGGLTPNQMASRTGVFVGLMHDDYQFVHADAQTLAGPYGYIGNSFAMGSGRIAYAMGLQGPAITVDTACSSGLTAIHLACRSLHDGESDIALAGGASVMLEPRKAASGSALGMLSATGRCHAFDVSADGFVSGEGCVMLALKRLPDALADGDRILAVIRGTAANQDGHTVNIVTPSRSAQVAAYREALDVAGVDPATVGMVEAHGPGTPVGDPIEYASLAEVYGNDGPCALASVKTNFGHTQSAAGALGLMKAVLALQHGVVPQNLHFTALPDKLAAIETNLFVPQEITPWPGADQETPRRAAVSSYGMTGTNVHAIVEQAPVPAPESGAPGDTPATPGIDGALLFALSASSQDALRQTAARLADWVDAQGPELAPADLAYTLARRRGHRPVRTAVLAATTAELTEALREVATGETPYPPAVGQDDRGPVWVFSGQGSQWAGMGADLLATEPVFAATIAAIEPLIAAESGFSVTEAMTAPEVVTGIDRVQPTLFAMQVALAATMKSYGVAPGAVIGHSLGESAAAVVAGALCLEDGVRVICRRSALMTRIAGAGAMASVELPAQQVLTDMMARGVNDAVVAVVASPQSTVIGGATQTVRDLVAAWEQRDVLAREVAVDVASHSPQVDPILDELAEALAEISPLQPEIPYYSATSFDPREEPYCDAYYWVDNLRHTVRFAAAVQAALEDGYRVFTELTPHPLLTHAVDQTARSLDMSAAALAGMRREQPLPHGLRALAGDLYAAGAAVDFAVLYPTGRLINAPLPTWNHRRLLLDDTTRRIAHANTVAVHPLLGSHVRLPEEPERHVWQGEVGTVTQPWLADHQIHGAAALPGAAYCEMALAAARAVLGEASEVRDIRFEQMLLLDDETPIGVTATVEAPGVVPLTVETSHDGRYTRQLAAVLHVVREADDAPDQPPQKNIAELLASHPHKVDGAEVRQWLDKRGHRLGPAFAGLVDAYIAEGAGDTVLAEVNLPGPLRSQVKAYGVHPVLLDACFQSVAAHPAVQGMADGGLLLPLGVRRLRSYGSARHARYCYATVTACGVGVEADLDVLDEHGAVVLAVRGLQLGTGASQASERARVLGERLLGIEWHERELPENSHAEPGAWLLISTSAAADLLATELTDALKLREAQCTTMSWPQRADHAAQAARLRDQLGTGGFTGVFVLTAPQTGDPAAESPVRGGELVKHVVRIAREIPEITAQEPRLYVLTHNAQAVLSGDRPNLEQGGMRGLLRVIGAEHPHLKASYVDVDEQTGAESVARQLLAASGEDETAWRNDQWYTARLCPAPLRPEERQTTVVDHAEAGMRLQIRTPGDLQTLEFAAFDRVPPGPGEIEVAVTASSINFADVLVTFGRYQTLDGRQPQLGTDFAGVVSAVGPGVSELKVGDRVGGMSPNGCWATFVTCDARLATRLPEGLTDAQAAAVTTASATAWYGLQDLARIKAGDKVLIHSATGGVGQAAIAIARAAGAQIYATAGNEKRRDLLRDMGIEHVYDSRSVEFAEQIRRDTAGYGVDIVLNSVTGAAQLAGLKLLALGGRFIEIGKRDIYSNTRLELLPFRRNLAFYGLDLGLMSVSHPAAVRELLSTVYRLTVEGVLPMPQSTHYPLAEAATAIRVMGAAEHTGKLILDVPHAGRSNVVLPPEQARVFRSDGSYIITGGLGGLGLFLAEKMANAGAGRIVLSSRSQPSQKALETIELVRAIGSDVVVECGDIAQPDTADRLVTAATATGLPLRGVLHAAAVVEDATLANITDELIERDWAPKAYGAWQLHRATADQPLDWFCSFSSAAALVGSPGQGAYAAANSWLDTFTHWRRAQDLPATSIAWGAWGQIGRAIAFAEQTGDAIAPEEGAYAFETLLRHNRAYSGYAPVIGSPWLTAFAQHSPFAEKFQSLGQNRSGTSKFLAELVDLPREEWPDRLRRLLSKQVGLILRRTIDTDRLLSEYGLDSLSSQELRARVEAETGIRISATEINTTVRGLADLMCDKLAADRDAPAPA</sequence>
<dbReference type="Pfam" id="PF14765">
    <property type="entry name" value="PS-DH"/>
    <property type="match status" value="1"/>
</dbReference>
<dbReference type="InterPro" id="IPR042104">
    <property type="entry name" value="PKS_dehydratase_sf"/>
</dbReference>
<dbReference type="SMART" id="SM00823">
    <property type="entry name" value="PKS_PP"/>
    <property type="match status" value="1"/>
</dbReference>
<dbReference type="Pfam" id="PF21089">
    <property type="entry name" value="PKS_DH_N"/>
    <property type="match status" value="1"/>
</dbReference>
<evidence type="ECO:0000256" key="3">
    <source>
        <dbReference type="ARBA" id="ARBA00022679"/>
    </source>
</evidence>
<dbReference type="GO" id="GO:0016491">
    <property type="term" value="F:oxidoreductase activity"/>
    <property type="evidence" value="ECO:0007669"/>
    <property type="project" value="InterPro"/>
</dbReference>
<dbReference type="InterPro" id="IPR014030">
    <property type="entry name" value="Ketoacyl_synth_N"/>
</dbReference>
<dbReference type="PROSITE" id="PS50075">
    <property type="entry name" value="CARRIER"/>
    <property type="match status" value="1"/>
</dbReference>
<dbReference type="InterPro" id="IPR049552">
    <property type="entry name" value="PKS_DH_N"/>
</dbReference>
<keyword evidence="5" id="KW-0521">NADP</keyword>
<dbReference type="Gene3D" id="3.30.70.250">
    <property type="entry name" value="Malonyl-CoA ACP transacylase, ACP-binding"/>
    <property type="match status" value="1"/>
</dbReference>
<dbReference type="PROSITE" id="PS00606">
    <property type="entry name" value="KS3_1"/>
    <property type="match status" value="1"/>
</dbReference>
<feature type="domain" description="Ketosynthase family 3 (KS3)" evidence="11">
    <location>
        <begin position="18"/>
        <end position="440"/>
    </location>
</feature>
<dbReference type="InterPro" id="IPR049551">
    <property type="entry name" value="PKS_DH_C"/>
</dbReference>
<dbReference type="SUPFAM" id="SSF47336">
    <property type="entry name" value="ACP-like"/>
    <property type="match status" value="1"/>
</dbReference>
<keyword evidence="7" id="KW-0511">Multifunctional enzyme</keyword>
<dbReference type="Gene3D" id="3.40.50.720">
    <property type="entry name" value="NAD(P)-binding Rossmann-like Domain"/>
    <property type="match status" value="3"/>
</dbReference>
<evidence type="ECO:0000313" key="13">
    <source>
        <dbReference type="EMBL" id="CCC43880.1"/>
    </source>
</evidence>
<dbReference type="GO" id="GO:0004312">
    <property type="term" value="F:fatty acid synthase activity"/>
    <property type="evidence" value="ECO:0007669"/>
    <property type="project" value="TreeGrafter"/>
</dbReference>
<feature type="region of interest" description="C-terminal hotdog fold" evidence="9">
    <location>
        <begin position="1048"/>
        <end position="1195"/>
    </location>
</feature>
<dbReference type="GO" id="GO:0071770">
    <property type="term" value="P:DIM/DIP cell wall layer assembly"/>
    <property type="evidence" value="ECO:0007669"/>
    <property type="project" value="TreeGrafter"/>
</dbReference>
<dbReference type="PANTHER" id="PTHR43775:SF37">
    <property type="entry name" value="SI:DKEY-61P9.11"/>
    <property type="match status" value="1"/>
</dbReference>
<dbReference type="SUPFAM" id="SSF52151">
    <property type="entry name" value="FabD/lysophospholipase-like"/>
    <property type="match status" value="1"/>
</dbReference>
<accession>A0AB72XJM5</accession>
<evidence type="ECO:0000256" key="4">
    <source>
        <dbReference type="ARBA" id="ARBA00022832"/>
    </source>
</evidence>
<dbReference type="SUPFAM" id="SSF53901">
    <property type="entry name" value="Thiolase-like"/>
    <property type="match status" value="1"/>
</dbReference>
<dbReference type="InterPro" id="IPR016039">
    <property type="entry name" value="Thiolase-like"/>
</dbReference>
<evidence type="ECO:0000256" key="7">
    <source>
        <dbReference type="ARBA" id="ARBA00023268"/>
    </source>
</evidence>
<feature type="domain" description="Carrier" evidence="10">
    <location>
        <begin position="2029"/>
        <end position="2105"/>
    </location>
</feature>
<dbReference type="SUPFAM" id="SSF55048">
    <property type="entry name" value="Probable ACP-binding domain of malonyl-CoA ACP transacylase"/>
    <property type="match status" value="1"/>
</dbReference>
<evidence type="ECO:0000256" key="2">
    <source>
        <dbReference type="ARBA" id="ARBA00022553"/>
    </source>
</evidence>
<dbReference type="Pfam" id="PF00698">
    <property type="entry name" value="Acyl_transf_1"/>
    <property type="match status" value="1"/>
</dbReference>
<dbReference type="SMART" id="SM00826">
    <property type="entry name" value="PKS_DH"/>
    <property type="match status" value="1"/>
</dbReference>
<dbReference type="InterPro" id="IPR036736">
    <property type="entry name" value="ACP-like_sf"/>
</dbReference>
<keyword evidence="2" id="KW-0597">Phosphoprotein</keyword>
<dbReference type="GO" id="GO:0006633">
    <property type="term" value="P:fatty acid biosynthetic process"/>
    <property type="evidence" value="ECO:0007669"/>
    <property type="project" value="InterPro"/>
</dbReference>
<dbReference type="InterPro" id="IPR013968">
    <property type="entry name" value="PKS_KR"/>
</dbReference>
<dbReference type="InterPro" id="IPR014043">
    <property type="entry name" value="Acyl_transferase_dom"/>
</dbReference>
<dbReference type="Gene3D" id="3.40.47.10">
    <property type="match status" value="1"/>
</dbReference>
<dbReference type="FunFam" id="3.40.50.720:FF:000372">
    <property type="entry name" value="Mycocerosic acid synthase-like polyketide synthase"/>
    <property type="match status" value="1"/>
</dbReference>
<evidence type="ECO:0000259" key="10">
    <source>
        <dbReference type="PROSITE" id="PS50075"/>
    </source>
</evidence>
<keyword evidence="1" id="KW-0596">Phosphopantetheine</keyword>
<dbReference type="Pfam" id="PF02801">
    <property type="entry name" value="Ketoacyl-synt_C"/>
    <property type="match status" value="1"/>
</dbReference>
<reference evidence="13 14" key="2">
    <citation type="journal article" date="2013" name="Nat. Genet.">
        <title>Genomic analysis of smooth tubercle bacilli provides insights into ancestry and pathoadaptation of Mycobacterium tuberculosis.</title>
        <authorList>
            <person name="Supply P."/>
            <person name="Marceau M."/>
            <person name="Mangenot S."/>
            <person name="Roche D."/>
            <person name="Rouanet C."/>
            <person name="Khanna V."/>
            <person name="Majlessi L."/>
            <person name="Criscuolo A."/>
            <person name="Tap J."/>
            <person name="Pawlik A."/>
            <person name="Fiette L."/>
            <person name="Orgeur M."/>
            <person name="Fabre M."/>
            <person name="Parmentier C."/>
            <person name="Frigui W."/>
            <person name="Simeone R."/>
            <person name="Boritsch E.C."/>
            <person name="Debrie A.S."/>
            <person name="Willery E."/>
            <person name="Walker D."/>
            <person name="Quail M.A."/>
            <person name="Ma L."/>
            <person name="Bouchier C."/>
            <person name="Salvignol G."/>
            <person name="Sayes F."/>
            <person name="Cascioferro A."/>
            <person name="Seemann T."/>
            <person name="Barbe V."/>
            <person name="Locht C."/>
            <person name="Gutierrez M.C."/>
            <person name="Leclerc C."/>
            <person name="Bentley S.D."/>
            <person name="Stinear T.P."/>
            <person name="Brisse S."/>
            <person name="Medigue C."/>
            <person name="Parkhill J."/>
            <person name="Cruveiller S."/>
            <person name="Brosch R."/>
        </authorList>
    </citation>
    <scope>NUCLEOTIDE SEQUENCE [LARGE SCALE GENOMIC DNA]</scope>
    <source>
        <strain evidence="13 14">CIPT 140010059</strain>
    </source>
</reference>
<dbReference type="InterPro" id="IPR036291">
    <property type="entry name" value="NAD(P)-bd_dom_sf"/>
</dbReference>
<dbReference type="InterPro" id="IPR009081">
    <property type="entry name" value="PP-bd_ACP"/>
</dbReference>
<dbReference type="SUPFAM" id="SSF51735">
    <property type="entry name" value="NAD(P)-binding Rossmann-fold domains"/>
    <property type="match status" value="3"/>
</dbReference>
<dbReference type="InterPro" id="IPR057326">
    <property type="entry name" value="KR_dom"/>
</dbReference>
<dbReference type="NCBIfam" id="NF041183">
    <property type="entry name" value="Pks2_ls1_myc"/>
    <property type="match status" value="1"/>
</dbReference>
<dbReference type="GO" id="GO:0004315">
    <property type="term" value="F:3-oxoacyl-[acyl-carrier-protein] synthase activity"/>
    <property type="evidence" value="ECO:0007669"/>
    <property type="project" value="InterPro"/>
</dbReference>
<dbReference type="Pfam" id="PF00107">
    <property type="entry name" value="ADH_zinc_N"/>
    <property type="match status" value="1"/>
</dbReference>
<dbReference type="EMBL" id="HE572590">
    <property type="protein sequence ID" value="CCC43880.1"/>
    <property type="molecule type" value="Genomic_DNA"/>
</dbReference>
<gene>
    <name evidence="13" type="primary">pks5-1</name>
    <name evidence="13" type="ordered locus">MCAN_15481</name>
</gene>
<evidence type="ECO:0000256" key="5">
    <source>
        <dbReference type="ARBA" id="ARBA00022857"/>
    </source>
</evidence>
<dbReference type="PANTHER" id="PTHR43775">
    <property type="entry name" value="FATTY ACID SYNTHASE"/>
    <property type="match status" value="1"/>
</dbReference>
<dbReference type="SMART" id="SM00829">
    <property type="entry name" value="PKS_ER"/>
    <property type="match status" value="1"/>
</dbReference>
<dbReference type="InterPro" id="IPR020841">
    <property type="entry name" value="PKS_Beta-ketoAc_synthase_dom"/>
</dbReference>
<dbReference type="Pfam" id="PF00550">
    <property type="entry name" value="PP-binding"/>
    <property type="match status" value="1"/>
</dbReference>
<dbReference type="InterPro" id="IPR020806">
    <property type="entry name" value="PKS_PP-bd"/>
</dbReference>
<dbReference type="FunFam" id="3.30.70.250:FF:000003">
    <property type="entry name" value="Polyketide beta-ketoacyl synthase Pks3"/>
    <property type="match status" value="1"/>
</dbReference>
<dbReference type="InterPro" id="IPR013154">
    <property type="entry name" value="ADH-like_N"/>
</dbReference>
<evidence type="ECO:0000256" key="1">
    <source>
        <dbReference type="ARBA" id="ARBA00022450"/>
    </source>
</evidence>
<dbReference type="InterPro" id="IPR016035">
    <property type="entry name" value="Acyl_Trfase/lysoPLipase"/>
</dbReference>
<name>A0AB72XJM5_MYCCP</name>
<dbReference type="PROSITE" id="PS52019">
    <property type="entry name" value="PKS_MFAS_DH"/>
    <property type="match status" value="1"/>
</dbReference>
<dbReference type="Pfam" id="PF22621">
    <property type="entry name" value="CurL-like_PKS_C"/>
    <property type="match status" value="1"/>
</dbReference>
<feature type="active site" description="Proton acceptor; for dehydratase activity" evidence="9">
    <location>
        <position position="942"/>
    </location>
</feature>
<dbReference type="CDD" id="cd05195">
    <property type="entry name" value="enoyl_red"/>
    <property type="match status" value="1"/>
</dbReference>
<dbReference type="CDD" id="cd00833">
    <property type="entry name" value="PKS"/>
    <property type="match status" value="1"/>
</dbReference>
<dbReference type="SUPFAM" id="SSF50129">
    <property type="entry name" value="GroES-like"/>
    <property type="match status" value="1"/>
</dbReference>
<dbReference type="InterPro" id="IPR020807">
    <property type="entry name" value="PKS_DH"/>
</dbReference>
<keyword evidence="6" id="KW-0443">Lipid metabolism</keyword>
<evidence type="ECO:0000256" key="6">
    <source>
        <dbReference type="ARBA" id="ARBA00023098"/>
    </source>
</evidence>
<dbReference type="KEGG" id="mce:MCAN_15481"/>
<dbReference type="InterPro" id="IPR001227">
    <property type="entry name" value="Ac_transferase_dom_sf"/>
</dbReference>
<dbReference type="SMART" id="SM00827">
    <property type="entry name" value="PKS_AT"/>
    <property type="match status" value="1"/>
</dbReference>
<feature type="domain" description="PKS/mFAS DH" evidence="12">
    <location>
        <begin position="909"/>
        <end position="1195"/>
    </location>
</feature>
<dbReference type="FunFam" id="3.40.50.720:FF:000209">
    <property type="entry name" value="Polyketide synthase Pks12"/>
    <property type="match status" value="1"/>
</dbReference>
<evidence type="ECO:0000256" key="9">
    <source>
        <dbReference type="PROSITE-ProRule" id="PRU01363"/>
    </source>
</evidence>
<dbReference type="PROSITE" id="PS52004">
    <property type="entry name" value="KS3_2"/>
    <property type="match status" value="1"/>
</dbReference>
<dbReference type="InterPro" id="IPR014031">
    <property type="entry name" value="Ketoacyl_synth_C"/>
</dbReference>
<dbReference type="SMART" id="SM00822">
    <property type="entry name" value="PKS_KR"/>
    <property type="match status" value="1"/>
</dbReference>
<organism evidence="13 14">
    <name type="scientific">Mycobacterium canettii (strain CIPT 140010059)</name>
    <dbReference type="NCBI Taxonomy" id="1048245"/>
    <lineage>
        <taxon>Bacteria</taxon>
        <taxon>Bacillati</taxon>
        <taxon>Actinomycetota</taxon>
        <taxon>Actinomycetes</taxon>
        <taxon>Mycobacteriales</taxon>
        <taxon>Mycobacteriaceae</taxon>
        <taxon>Mycobacterium</taxon>
        <taxon>Mycobacterium tuberculosis complex</taxon>
    </lineage>
</organism>